<dbReference type="InterPro" id="IPR025110">
    <property type="entry name" value="AMP-bd_C"/>
</dbReference>
<feature type="domain" description="AMP-binding enzyme C-terminal" evidence="2">
    <location>
        <begin position="439"/>
        <end position="513"/>
    </location>
</feature>
<feature type="domain" description="AMP-dependent synthetase/ligase" evidence="1">
    <location>
        <begin position="17"/>
        <end position="384"/>
    </location>
</feature>
<evidence type="ECO:0000259" key="1">
    <source>
        <dbReference type="Pfam" id="PF00501"/>
    </source>
</evidence>
<dbReference type="InterPro" id="IPR050237">
    <property type="entry name" value="ATP-dep_AMP-bd_enzyme"/>
</dbReference>
<dbReference type="InterPro" id="IPR045851">
    <property type="entry name" value="AMP-bd_C_sf"/>
</dbReference>
<dbReference type="Proteomes" id="UP001501442">
    <property type="component" value="Unassembled WGS sequence"/>
</dbReference>
<evidence type="ECO:0000259" key="2">
    <source>
        <dbReference type="Pfam" id="PF13193"/>
    </source>
</evidence>
<reference evidence="4" key="1">
    <citation type="journal article" date="2019" name="Int. J. Syst. Evol. Microbiol.">
        <title>The Global Catalogue of Microorganisms (GCM) 10K type strain sequencing project: providing services to taxonomists for standard genome sequencing and annotation.</title>
        <authorList>
            <consortium name="The Broad Institute Genomics Platform"/>
            <consortium name="The Broad Institute Genome Sequencing Center for Infectious Disease"/>
            <person name="Wu L."/>
            <person name="Ma J."/>
        </authorList>
    </citation>
    <scope>NUCLEOTIDE SEQUENCE [LARGE SCALE GENOMIC DNA]</scope>
    <source>
        <strain evidence="4">JCM 17939</strain>
    </source>
</reference>
<dbReference type="PANTHER" id="PTHR43767">
    <property type="entry name" value="LONG-CHAIN-FATTY-ACID--COA LIGASE"/>
    <property type="match status" value="1"/>
</dbReference>
<dbReference type="PANTHER" id="PTHR43767:SF1">
    <property type="entry name" value="NONRIBOSOMAL PEPTIDE SYNTHASE PES1 (EUROFUNG)-RELATED"/>
    <property type="match status" value="1"/>
</dbReference>
<proteinExistence type="predicted"/>
<comment type="caution">
    <text evidence="3">The sequence shown here is derived from an EMBL/GenBank/DDBJ whole genome shotgun (WGS) entry which is preliminary data.</text>
</comment>
<dbReference type="Pfam" id="PF00501">
    <property type="entry name" value="AMP-binding"/>
    <property type="match status" value="1"/>
</dbReference>
<dbReference type="Gene3D" id="3.30.300.30">
    <property type="match status" value="1"/>
</dbReference>
<gene>
    <name evidence="3" type="ORF">GCM10023196_076470</name>
</gene>
<dbReference type="EMBL" id="BAABHK010000014">
    <property type="protein sequence ID" value="GAA4634546.1"/>
    <property type="molecule type" value="Genomic_DNA"/>
</dbReference>
<dbReference type="NCBIfam" id="NF005863">
    <property type="entry name" value="PRK07798.1"/>
    <property type="match status" value="1"/>
</dbReference>
<dbReference type="Gene3D" id="3.40.50.12780">
    <property type="entry name" value="N-terminal domain of ligase-like"/>
    <property type="match status" value="1"/>
</dbReference>
<protein>
    <submittedName>
        <fullName evidence="3">Acyl-CoA synthetase</fullName>
    </submittedName>
</protein>
<dbReference type="InterPro" id="IPR020845">
    <property type="entry name" value="AMP-binding_CS"/>
</dbReference>
<dbReference type="SUPFAM" id="SSF56801">
    <property type="entry name" value="Acetyl-CoA synthetase-like"/>
    <property type="match status" value="1"/>
</dbReference>
<keyword evidence="4" id="KW-1185">Reference proteome</keyword>
<sequence length="530" mass="56978">MEFNHADLFEGLADAIGERTAVVVFDSAGGTQRRTYAELDADANRLAHHLRDAGVTAGRHVGIQLYNGLEYVTALLAALKIRAVPVNVNYRYVEAELEYLYDDADLVALVYDAEFEDRVTTAAARVPALRHRVVVGGTSPHAIAYPDALAGSPAARGFGKRSGEDVYIIYTGGTTGMPKGVMWRSADLFMAFGGGNPYGDPRETPEAVIEAAQDSGPLVMMPAAPLMHGAAQMATFIGWWMGATIVYTRRFDAAEVLRTIENEKVFTINITGDAMARPLADALAADSYDLSSLAVLSSTGAILSGAVRDRLQELLPNVAILDNFGSSESGFTASGVDGSSPESGMRYRPNNARLRVLDDALQEVRPGSGVLGQVAKSGHIAFGYYNDPKKTAKTFVEVEGERWLLTGDIATVEADGTIAVFGRGSQCINTGGEKVFPEEIEAVLKRHPAVFDALVTGIPDERFGSRVAAVVQPYDQAPTTDELDAHCRGVLSGYKVPRTYAFVDEMRRSPAGKADYRWAKQIAEQAAART</sequence>
<accession>A0ABP8UNM3</accession>
<evidence type="ECO:0000313" key="4">
    <source>
        <dbReference type="Proteomes" id="UP001501442"/>
    </source>
</evidence>
<name>A0ABP8UNM3_9ACTN</name>
<organism evidence="3 4">
    <name type="scientific">Actinoallomurus vinaceus</name>
    <dbReference type="NCBI Taxonomy" id="1080074"/>
    <lineage>
        <taxon>Bacteria</taxon>
        <taxon>Bacillati</taxon>
        <taxon>Actinomycetota</taxon>
        <taxon>Actinomycetes</taxon>
        <taxon>Streptosporangiales</taxon>
        <taxon>Thermomonosporaceae</taxon>
        <taxon>Actinoallomurus</taxon>
    </lineage>
</organism>
<evidence type="ECO:0000313" key="3">
    <source>
        <dbReference type="EMBL" id="GAA4634546.1"/>
    </source>
</evidence>
<dbReference type="Pfam" id="PF13193">
    <property type="entry name" value="AMP-binding_C"/>
    <property type="match status" value="1"/>
</dbReference>
<dbReference type="RefSeq" id="WP_345437518.1">
    <property type="nucleotide sequence ID" value="NZ_BAABHK010000014.1"/>
</dbReference>
<dbReference type="PROSITE" id="PS00455">
    <property type="entry name" value="AMP_BINDING"/>
    <property type="match status" value="1"/>
</dbReference>
<dbReference type="InterPro" id="IPR000873">
    <property type="entry name" value="AMP-dep_synth/lig_dom"/>
</dbReference>
<dbReference type="InterPro" id="IPR042099">
    <property type="entry name" value="ANL_N_sf"/>
</dbReference>